<dbReference type="InterPro" id="IPR036156">
    <property type="entry name" value="Beta-gal/glucu_dom_sf"/>
</dbReference>
<evidence type="ECO:0000256" key="5">
    <source>
        <dbReference type="ARBA" id="ARBA00023295"/>
    </source>
</evidence>
<dbReference type="OrthoDB" id="9801077at2"/>
<reference evidence="11" key="1">
    <citation type="journal article" date="2017" name="Genome Announc.">
        <title>Draft Genome Sequence of Terrimicrobium sacchariphilum NM-5T, a Facultative Anaerobic Soil Bacterium of the Class Spartobacteria.</title>
        <authorList>
            <person name="Qiu Y.L."/>
            <person name="Tourlousse D.M."/>
            <person name="Matsuura N."/>
            <person name="Ohashi A."/>
            <person name="Sekiguchi Y."/>
        </authorList>
    </citation>
    <scope>NUCLEOTIDE SEQUENCE [LARGE SCALE GENOMIC DNA]</scope>
    <source>
        <strain evidence="11">NM-5</strain>
    </source>
</reference>
<evidence type="ECO:0000256" key="2">
    <source>
        <dbReference type="ARBA" id="ARBA00012761"/>
    </source>
</evidence>
<dbReference type="GO" id="GO:0030246">
    <property type="term" value="F:carbohydrate binding"/>
    <property type="evidence" value="ECO:0007669"/>
    <property type="project" value="TreeGrafter"/>
</dbReference>
<dbReference type="Gene3D" id="3.20.20.80">
    <property type="entry name" value="Glycosidases"/>
    <property type="match status" value="1"/>
</dbReference>
<evidence type="ECO:0000313" key="10">
    <source>
        <dbReference type="EMBL" id="GAT35412.1"/>
    </source>
</evidence>
<evidence type="ECO:0000256" key="4">
    <source>
        <dbReference type="ARBA" id="ARBA00022801"/>
    </source>
</evidence>
<dbReference type="SUPFAM" id="SSF51445">
    <property type="entry name" value="(Trans)glycosidases"/>
    <property type="match status" value="1"/>
</dbReference>
<dbReference type="EMBL" id="BDCO01000003">
    <property type="protein sequence ID" value="GAT35412.1"/>
    <property type="molecule type" value="Genomic_DNA"/>
</dbReference>
<dbReference type="InterPro" id="IPR017853">
    <property type="entry name" value="GH"/>
</dbReference>
<feature type="domain" description="Glycoside hydrolase family 2 immunoglobulin-like beta-sandwich" evidence="7">
    <location>
        <begin position="187"/>
        <end position="280"/>
    </location>
</feature>
<sequence>MLYPQENETREVKDLSGVWNFRVDRHSTGRDEEWFRQPLSDTMPMPVPASYNDLTQDITIRDHIGDVWYERTFYVPSSWRGKRVSIRFSSAEHNAVAWVNGREVVAHKGGHLPFAADISDIVTYGAENRVTVVVNNILTWDTLPPGFIRTYDDMNHPPGYRIQEIQFDFFNYSGLSRPVVLTATSPTRIEDIAIRANSEGCTGIVDYAVTTTGDSARITVRILDELGREVAAAAEASGTLKIENVTLWKPGQAYLYTLEAKATVSTGAVVDIYRETFGVRTVRVTDTQFFINDEPFYFQGCCKHEDMDLKGRGLDHALNIKDFNLMNWIGANSFRTSHYPYSEEILQLADRTGMVIIDESPAVGMRSDNPAEPTYSEERISSRTLAHHKQVMRELITRDKNHPCVVMWSVGNEPIVNEPKAGDYWGEVVAETRRLDPTRPVTLVIGDVVKPAECHPFQHVDVMCINRYHSWYSDPGHLELIELQTVAELTPWHEHFQKPLIISEYGADTIAGFHADPPVMFSEEYQVAMLENFHKGFDRLHFVIGEHVWNFADFATKQGVSRVIGNKKGVFTRQRQPKAAAHALRKRWSEPRKKIN</sequence>
<feature type="domain" description="Glycoside hydrolase family 2 catalytic" evidence="8">
    <location>
        <begin position="282"/>
        <end position="589"/>
    </location>
</feature>
<feature type="domain" description="Glycosyl hydrolases family 2 sugar binding" evidence="9">
    <location>
        <begin position="13"/>
        <end position="182"/>
    </location>
</feature>
<dbReference type="PROSITE" id="PS00608">
    <property type="entry name" value="GLYCOSYL_HYDROL_F2_2"/>
    <property type="match status" value="1"/>
</dbReference>
<comment type="caution">
    <text evidence="10">The sequence shown here is derived from an EMBL/GenBank/DDBJ whole genome shotgun (WGS) entry which is preliminary data.</text>
</comment>
<dbReference type="SUPFAM" id="SSF49303">
    <property type="entry name" value="beta-Galactosidase/glucuronidase domain"/>
    <property type="match status" value="1"/>
</dbReference>
<evidence type="ECO:0000256" key="3">
    <source>
        <dbReference type="ARBA" id="ARBA00016205"/>
    </source>
</evidence>
<evidence type="ECO:0000256" key="6">
    <source>
        <dbReference type="RuleBase" id="RU361154"/>
    </source>
</evidence>
<dbReference type="PANTHER" id="PTHR10066:SF67">
    <property type="entry name" value="BETA-GLUCURONIDASE"/>
    <property type="match status" value="1"/>
</dbReference>
<dbReference type="InterPro" id="IPR006102">
    <property type="entry name" value="Ig-like_GH2"/>
</dbReference>
<evidence type="ECO:0000256" key="1">
    <source>
        <dbReference type="ARBA" id="ARBA00007401"/>
    </source>
</evidence>
<accession>A0A146GE44</accession>
<dbReference type="InterPro" id="IPR013783">
    <property type="entry name" value="Ig-like_fold"/>
</dbReference>
<dbReference type="FunFam" id="2.60.120.260:FF:000027">
    <property type="entry name" value="Beta-glucuronidase"/>
    <property type="match status" value="1"/>
</dbReference>
<evidence type="ECO:0000313" key="11">
    <source>
        <dbReference type="Proteomes" id="UP000076023"/>
    </source>
</evidence>
<keyword evidence="4 6" id="KW-0378">Hydrolase</keyword>
<dbReference type="FunFam" id="3.20.20.80:FF:000029">
    <property type="entry name" value="Beta-glucuronidase"/>
    <property type="match status" value="1"/>
</dbReference>
<dbReference type="PRINTS" id="PR00132">
    <property type="entry name" value="GLHYDRLASE2"/>
</dbReference>
<dbReference type="InterPro" id="IPR008979">
    <property type="entry name" value="Galactose-bd-like_sf"/>
</dbReference>
<dbReference type="STRING" id="690879.TSACC_3477"/>
<dbReference type="Pfam" id="PF02836">
    <property type="entry name" value="Glyco_hydro_2_C"/>
    <property type="match status" value="1"/>
</dbReference>
<evidence type="ECO:0000259" key="7">
    <source>
        <dbReference type="Pfam" id="PF00703"/>
    </source>
</evidence>
<dbReference type="PROSITE" id="PS00719">
    <property type="entry name" value="GLYCOSYL_HYDROL_F2_1"/>
    <property type="match status" value="1"/>
</dbReference>
<dbReference type="EC" id="3.2.1.31" evidence="2"/>
<dbReference type="GO" id="GO:0005615">
    <property type="term" value="C:extracellular space"/>
    <property type="evidence" value="ECO:0007669"/>
    <property type="project" value="TreeGrafter"/>
</dbReference>
<dbReference type="Gene3D" id="2.60.40.10">
    <property type="entry name" value="Immunoglobulins"/>
    <property type="match status" value="1"/>
</dbReference>
<gene>
    <name evidence="10" type="ORF">TSACC_3477</name>
</gene>
<dbReference type="InterPro" id="IPR006101">
    <property type="entry name" value="Glyco_hydro_2"/>
</dbReference>
<name>A0A146GE44_TERSA</name>
<dbReference type="GO" id="GO:0019391">
    <property type="term" value="P:glucuronoside catabolic process"/>
    <property type="evidence" value="ECO:0007669"/>
    <property type="project" value="TreeGrafter"/>
</dbReference>
<proteinExistence type="inferred from homology"/>
<dbReference type="Gene3D" id="2.60.120.260">
    <property type="entry name" value="Galactose-binding domain-like"/>
    <property type="match status" value="1"/>
</dbReference>
<protein>
    <recommendedName>
        <fullName evidence="3">Beta-glucuronidase</fullName>
        <ecNumber evidence="2">3.2.1.31</ecNumber>
    </recommendedName>
</protein>
<dbReference type="Pfam" id="PF00703">
    <property type="entry name" value="Glyco_hydro_2"/>
    <property type="match status" value="1"/>
</dbReference>
<evidence type="ECO:0000259" key="8">
    <source>
        <dbReference type="Pfam" id="PF02836"/>
    </source>
</evidence>
<keyword evidence="5 6" id="KW-0326">Glycosidase</keyword>
<dbReference type="AlphaFoldDB" id="A0A146GE44"/>
<dbReference type="FunCoup" id="A0A146GE44">
    <property type="interactions" value="373"/>
</dbReference>
<dbReference type="Proteomes" id="UP000076023">
    <property type="component" value="Unassembled WGS sequence"/>
</dbReference>
<dbReference type="RefSeq" id="WP_075081224.1">
    <property type="nucleotide sequence ID" value="NZ_BDCO01000003.1"/>
</dbReference>
<dbReference type="InParanoid" id="A0A146GE44"/>
<dbReference type="GO" id="GO:0004566">
    <property type="term" value="F:beta-glucuronidase activity"/>
    <property type="evidence" value="ECO:0007669"/>
    <property type="project" value="UniProtKB-EC"/>
</dbReference>
<dbReference type="Pfam" id="PF02837">
    <property type="entry name" value="Glyco_hydro_2_N"/>
    <property type="match status" value="1"/>
</dbReference>
<dbReference type="SUPFAM" id="SSF49785">
    <property type="entry name" value="Galactose-binding domain-like"/>
    <property type="match status" value="1"/>
</dbReference>
<evidence type="ECO:0000259" key="9">
    <source>
        <dbReference type="Pfam" id="PF02837"/>
    </source>
</evidence>
<dbReference type="InterPro" id="IPR006104">
    <property type="entry name" value="Glyco_hydro_2_N"/>
</dbReference>
<organism evidence="10 11">
    <name type="scientific">Terrimicrobium sacchariphilum</name>
    <dbReference type="NCBI Taxonomy" id="690879"/>
    <lineage>
        <taxon>Bacteria</taxon>
        <taxon>Pseudomonadati</taxon>
        <taxon>Verrucomicrobiota</taxon>
        <taxon>Terrimicrobiia</taxon>
        <taxon>Terrimicrobiales</taxon>
        <taxon>Terrimicrobiaceae</taxon>
        <taxon>Terrimicrobium</taxon>
    </lineage>
</organism>
<dbReference type="InterPro" id="IPR006103">
    <property type="entry name" value="Glyco_hydro_2_cat"/>
</dbReference>
<dbReference type="InterPro" id="IPR023232">
    <property type="entry name" value="Glyco_hydro_2_AS"/>
</dbReference>
<keyword evidence="11" id="KW-1185">Reference proteome</keyword>
<comment type="similarity">
    <text evidence="1 6">Belongs to the glycosyl hydrolase 2 family.</text>
</comment>
<dbReference type="GO" id="GO:0005975">
    <property type="term" value="P:carbohydrate metabolic process"/>
    <property type="evidence" value="ECO:0007669"/>
    <property type="project" value="InterPro"/>
</dbReference>
<dbReference type="NCBIfam" id="NF007538">
    <property type="entry name" value="PRK10150.1"/>
    <property type="match status" value="1"/>
</dbReference>
<dbReference type="InterPro" id="IPR023230">
    <property type="entry name" value="Glyco_hydro_2_CS"/>
</dbReference>
<dbReference type="PANTHER" id="PTHR10066">
    <property type="entry name" value="BETA-GLUCURONIDASE"/>
    <property type="match status" value="1"/>
</dbReference>